<evidence type="ECO:0000256" key="9">
    <source>
        <dbReference type="ARBA" id="ARBA00022801"/>
    </source>
</evidence>
<comment type="subunit">
    <text evidence="6">Homotetramer.</text>
</comment>
<evidence type="ECO:0000313" key="11">
    <source>
        <dbReference type="EMBL" id="MFB9756488.1"/>
    </source>
</evidence>
<keyword evidence="12" id="KW-1185">Reference proteome</keyword>
<evidence type="ECO:0000313" key="12">
    <source>
        <dbReference type="Proteomes" id="UP001589619"/>
    </source>
</evidence>
<dbReference type="Proteomes" id="UP001589619">
    <property type="component" value="Unassembled WGS sequence"/>
</dbReference>
<evidence type="ECO:0000256" key="10">
    <source>
        <dbReference type="ARBA" id="ARBA00022842"/>
    </source>
</evidence>
<dbReference type="CDD" id="cd01630">
    <property type="entry name" value="HAD_KDO-like"/>
    <property type="match status" value="1"/>
</dbReference>
<comment type="cofactor">
    <cofactor evidence="2">
        <name>Mg(2+)</name>
        <dbReference type="ChEBI" id="CHEBI:18420"/>
    </cofactor>
</comment>
<keyword evidence="11" id="KW-0808">Transferase</keyword>
<dbReference type="SUPFAM" id="SSF53448">
    <property type="entry name" value="Nucleotide-diphospho-sugar transferases"/>
    <property type="match status" value="1"/>
</dbReference>
<organism evidence="11 12">
    <name type="scientific">Paenibacillus hodogayensis</name>
    <dbReference type="NCBI Taxonomy" id="279208"/>
    <lineage>
        <taxon>Bacteria</taxon>
        <taxon>Bacillati</taxon>
        <taxon>Bacillota</taxon>
        <taxon>Bacilli</taxon>
        <taxon>Bacillales</taxon>
        <taxon>Paenibacillaceae</taxon>
        <taxon>Paenibacillus</taxon>
    </lineage>
</organism>
<comment type="catalytic activity">
    <reaction evidence="1">
        <text>an N-acylneuraminate + CTP = a CMP-N-acyl-beta-neuraminate + diphosphate</text>
        <dbReference type="Rhea" id="RHEA:11344"/>
        <dbReference type="ChEBI" id="CHEBI:33019"/>
        <dbReference type="ChEBI" id="CHEBI:37563"/>
        <dbReference type="ChEBI" id="CHEBI:60073"/>
        <dbReference type="ChEBI" id="CHEBI:68671"/>
        <dbReference type="EC" id="2.7.7.43"/>
    </reaction>
</comment>
<evidence type="ECO:0000256" key="8">
    <source>
        <dbReference type="ARBA" id="ARBA00022723"/>
    </source>
</evidence>
<dbReference type="NCBIfam" id="TIGR01670">
    <property type="entry name" value="KdsC-phosphatas"/>
    <property type="match status" value="1"/>
</dbReference>
<keyword evidence="8" id="KW-0479">Metal-binding</keyword>
<dbReference type="InterPro" id="IPR050793">
    <property type="entry name" value="CMP-NeuNAc_synthase"/>
</dbReference>
<evidence type="ECO:0000256" key="3">
    <source>
        <dbReference type="ARBA" id="ARBA00005141"/>
    </source>
</evidence>
<comment type="caution">
    <text evidence="11">The sequence shown here is derived from an EMBL/GenBank/DDBJ whole genome shotgun (WGS) entry which is preliminary data.</text>
</comment>
<dbReference type="Pfam" id="PF02348">
    <property type="entry name" value="CTP_transf_3"/>
    <property type="match status" value="1"/>
</dbReference>
<dbReference type="PANTHER" id="PTHR21485">
    <property type="entry name" value="HAD SUPERFAMILY MEMBERS CMAS AND KDSC"/>
    <property type="match status" value="1"/>
</dbReference>
<keyword evidence="9" id="KW-0378">Hydrolase</keyword>
<dbReference type="PANTHER" id="PTHR21485:SF3">
    <property type="entry name" value="N-ACYLNEURAMINATE CYTIDYLYLTRANSFERASE"/>
    <property type="match status" value="1"/>
</dbReference>
<dbReference type="SFLD" id="SFLDS00003">
    <property type="entry name" value="Haloacid_Dehalogenase"/>
    <property type="match status" value="1"/>
</dbReference>
<name>A0ABV5W874_9BACL</name>
<proteinExistence type="inferred from homology"/>
<dbReference type="InterPro" id="IPR036412">
    <property type="entry name" value="HAD-like_sf"/>
</dbReference>
<comment type="similarity">
    <text evidence="4">Belongs to the KdsC family.</text>
</comment>
<evidence type="ECO:0000256" key="4">
    <source>
        <dbReference type="ARBA" id="ARBA00005893"/>
    </source>
</evidence>
<accession>A0ABV5W874</accession>
<dbReference type="InterPro" id="IPR003329">
    <property type="entry name" value="Cytidylyl_trans"/>
</dbReference>
<dbReference type="EC" id="2.7.7.43" evidence="7"/>
<sequence length="392" mass="44741">MNQYHAFIPVRGGSKSIPLKNIQSFCGKPLVYWTVKAASDCPSITHVYVSTDSAAIRDTVEQFQLPKVQVIDRNEETATDTASTESVMLEFARQFPFDHIVLIQATSPLLESRHLEEGISLYMEKQADSCLSVVRQKRFLWGTNESGFGTPLNYDPTRRPRRQEWAGQLVENGAFYITSRQNLLDHRCRISGKATLYEMEDDTYFEIDETTDWLIAEQLKYNRLKNTLNNTIDFSSINLLICDVDGVLTDAGMYYSDDGSELKKFNTRDGKGFELLREAGLRVMLLTSEDNELVARRAKKLKVDYLFMGVKNKKDFLDDFFAEHGQFSYNRSAYIGDDVNDLDALKHIHLSATPYDGHPSLKSFVKYICVQKGGQGCVRELCELILEHKDKL</sequence>
<dbReference type="InterPro" id="IPR029044">
    <property type="entry name" value="Nucleotide-diphossugar_trans"/>
</dbReference>
<keyword evidence="10" id="KW-0460">Magnesium</keyword>
<dbReference type="CDD" id="cd02513">
    <property type="entry name" value="CMP-NeuAc_Synthase"/>
    <property type="match status" value="1"/>
</dbReference>
<gene>
    <name evidence="11" type="ORF">ACFFNY_33345</name>
</gene>
<evidence type="ECO:0000256" key="5">
    <source>
        <dbReference type="ARBA" id="ARBA00010726"/>
    </source>
</evidence>
<dbReference type="RefSeq" id="WP_344916434.1">
    <property type="nucleotide sequence ID" value="NZ_BAAAYO010000020.1"/>
</dbReference>
<dbReference type="InterPro" id="IPR023214">
    <property type="entry name" value="HAD_sf"/>
</dbReference>
<comment type="pathway">
    <text evidence="3">Amino-sugar metabolism; N-acetylneuraminate metabolism.</text>
</comment>
<evidence type="ECO:0000256" key="2">
    <source>
        <dbReference type="ARBA" id="ARBA00001946"/>
    </source>
</evidence>
<dbReference type="SUPFAM" id="SSF56784">
    <property type="entry name" value="HAD-like"/>
    <property type="match status" value="1"/>
</dbReference>
<dbReference type="GO" id="GO:0016779">
    <property type="term" value="F:nucleotidyltransferase activity"/>
    <property type="evidence" value="ECO:0007669"/>
    <property type="project" value="UniProtKB-KW"/>
</dbReference>
<keyword evidence="11" id="KW-0548">Nucleotidyltransferase</keyword>
<evidence type="ECO:0000256" key="7">
    <source>
        <dbReference type="ARBA" id="ARBA00012491"/>
    </source>
</evidence>
<dbReference type="SFLD" id="SFLDG01138">
    <property type="entry name" value="C1.6.2:_Deoxy-d-mannose-octulo"/>
    <property type="match status" value="1"/>
</dbReference>
<reference evidence="11 12" key="1">
    <citation type="submission" date="2024-09" db="EMBL/GenBank/DDBJ databases">
        <authorList>
            <person name="Sun Q."/>
            <person name="Mori K."/>
        </authorList>
    </citation>
    <scope>NUCLEOTIDE SEQUENCE [LARGE SCALE GENOMIC DNA]</scope>
    <source>
        <strain evidence="11 12">JCM 12520</strain>
    </source>
</reference>
<evidence type="ECO:0000256" key="1">
    <source>
        <dbReference type="ARBA" id="ARBA00001862"/>
    </source>
</evidence>
<evidence type="ECO:0000256" key="6">
    <source>
        <dbReference type="ARBA" id="ARBA00011881"/>
    </source>
</evidence>
<dbReference type="EMBL" id="JBHMAG010000024">
    <property type="protein sequence ID" value="MFB9756488.1"/>
    <property type="molecule type" value="Genomic_DNA"/>
</dbReference>
<dbReference type="SFLD" id="SFLDG01136">
    <property type="entry name" value="C1.6:_Phosphoserine_Phosphatas"/>
    <property type="match status" value="1"/>
</dbReference>
<comment type="similarity">
    <text evidence="5">Belongs to the CMP-NeuNAc synthase family.</text>
</comment>
<dbReference type="Gene3D" id="3.90.550.10">
    <property type="entry name" value="Spore Coat Polysaccharide Biosynthesis Protein SpsA, Chain A"/>
    <property type="match status" value="1"/>
</dbReference>
<dbReference type="InterPro" id="IPR010023">
    <property type="entry name" value="KdsC_fam"/>
</dbReference>
<dbReference type="Gene3D" id="3.40.50.1000">
    <property type="entry name" value="HAD superfamily/HAD-like"/>
    <property type="match status" value="1"/>
</dbReference>
<protein>
    <recommendedName>
        <fullName evidence="7">N-acylneuraminate cytidylyltransferase</fullName>
        <ecNumber evidence="7">2.7.7.43</ecNumber>
    </recommendedName>
</protein>